<gene>
    <name evidence="3" type="ORF">AB0E61_26745</name>
</gene>
<dbReference type="RefSeq" id="WP_051739731.1">
    <property type="nucleotide sequence ID" value="NZ_JBEZVI010000028.1"/>
</dbReference>
<keyword evidence="2" id="KW-0812">Transmembrane</keyword>
<keyword evidence="2" id="KW-0472">Membrane</keyword>
<keyword evidence="2" id="KW-1133">Transmembrane helix</keyword>
<dbReference type="EMBL" id="JBEZVI010000028">
    <property type="protein sequence ID" value="MEU3713681.1"/>
    <property type="molecule type" value="Genomic_DNA"/>
</dbReference>
<feature type="compositionally biased region" description="Basic and acidic residues" evidence="1">
    <location>
        <begin position="559"/>
        <end position="575"/>
    </location>
</feature>
<organism evidence="3 4">
    <name type="scientific">Streptomyces catenulae</name>
    <dbReference type="NCBI Taxonomy" id="66875"/>
    <lineage>
        <taxon>Bacteria</taxon>
        <taxon>Bacillati</taxon>
        <taxon>Actinomycetota</taxon>
        <taxon>Actinomycetes</taxon>
        <taxon>Kitasatosporales</taxon>
        <taxon>Streptomycetaceae</taxon>
        <taxon>Streptomyces</taxon>
    </lineage>
</organism>
<feature type="compositionally biased region" description="Basic and acidic residues" evidence="1">
    <location>
        <begin position="664"/>
        <end position="685"/>
    </location>
</feature>
<comment type="caution">
    <text evidence="3">The sequence shown here is derived from an EMBL/GenBank/DDBJ whole genome shotgun (WGS) entry which is preliminary data.</text>
</comment>
<feature type="transmembrane region" description="Helical" evidence="2">
    <location>
        <begin position="7"/>
        <end position="25"/>
    </location>
</feature>
<accession>A0ABV2Z6N7</accession>
<dbReference type="Proteomes" id="UP001550853">
    <property type="component" value="Unassembled WGS sequence"/>
</dbReference>
<name>A0ABV2Z6N7_9ACTN</name>
<evidence type="ECO:0000313" key="3">
    <source>
        <dbReference type="EMBL" id="MEU3713681.1"/>
    </source>
</evidence>
<sequence length="685" mass="72972">MTFRSKTVPILLVLLGGSVPVLLGLQLGWPGWVTVFPALALVALLSLLVVYQSTDAERRADPYGPDPSPVAEPVSPSFVTGPGASPFATGPTAPVEPPFNERRLERVRLASARPDYTFVFSATVWWRPLHGDAGPAQPGLADLAESTVLSLAQAVVGQEAPERWETAHHRLQGEIGCRRTDSSDRITVLADGISLTLDEDDRVRLEKLAQLRKEEDDWERHRDFERNRRAYLGDEVLKTPGSAVVWWLTRHDERVKDAVNMIGPLAQLSAAANDTEIPEPFRHVVAGYPDRESYRAAMYVPDDAETVDDTEYTFRTPMPEADQSPFDPGRGSAVPGGADEGARFTAGTSGEPHPYEAPAAAPDLDVVDRISQLLDELGLKEGDTKRDTYVYRIAGITEAAGLPEQAEQIRERLNARHCPPSEAQPPFTAPSAQRTDHPTAPTDEDRTPDGRPGDPAAGAPADGTPHGFGFPDRGAAEGPGHVSEEAPAPPFDDRPGDGYTGQETHEGRFADAHPADTGGGYGADNGPTAEDRAATPHAAPENTPDGGQGPAPQPSPFDAPDRPGDPRPADHDPRRGYGMPPEQSPDGGYAPPPNGTVVTGHTPEADAAPPMNGTPPSGNPLWWGDRSEPADGGPAAPPAEPPAAPRRVWAMPPADADSQDTPEAADRPEPPHEGGPRDPHTPGFG</sequence>
<feature type="region of interest" description="Disordered" evidence="1">
    <location>
        <begin position="417"/>
        <end position="685"/>
    </location>
</feature>
<feature type="compositionally biased region" description="Low complexity" evidence="1">
    <location>
        <begin position="453"/>
        <end position="463"/>
    </location>
</feature>
<feature type="compositionally biased region" description="Basic and acidic residues" evidence="1">
    <location>
        <begin position="443"/>
        <end position="452"/>
    </location>
</feature>
<keyword evidence="4" id="KW-1185">Reference proteome</keyword>
<feature type="compositionally biased region" description="Basic and acidic residues" evidence="1">
    <location>
        <begin position="503"/>
        <end position="514"/>
    </location>
</feature>
<feature type="compositionally biased region" description="Pro residues" evidence="1">
    <location>
        <begin position="635"/>
        <end position="644"/>
    </location>
</feature>
<reference evidence="3 4" key="1">
    <citation type="submission" date="2024-06" db="EMBL/GenBank/DDBJ databases">
        <title>The Natural Products Discovery Center: Release of the First 8490 Sequenced Strains for Exploring Actinobacteria Biosynthetic Diversity.</title>
        <authorList>
            <person name="Kalkreuter E."/>
            <person name="Kautsar S.A."/>
            <person name="Yang D."/>
            <person name="Bader C.D."/>
            <person name="Teijaro C.N."/>
            <person name="Fluegel L."/>
            <person name="Davis C.M."/>
            <person name="Simpson J.R."/>
            <person name="Lauterbach L."/>
            <person name="Steele A.D."/>
            <person name="Gui C."/>
            <person name="Meng S."/>
            <person name="Li G."/>
            <person name="Viehrig K."/>
            <person name="Ye F."/>
            <person name="Su P."/>
            <person name="Kiefer A.F."/>
            <person name="Nichols A."/>
            <person name="Cepeda A.J."/>
            <person name="Yan W."/>
            <person name="Fan B."/>
            <person name="Jiang Y."/>
            <person name="Adhikari A."/>
            <person name="Zheng C.-J."/>
            <person name="Schuster L."/>
            <person name="Cowan T.M."/>
            <person name="Smanski M.J."/>
            <person name="Chevrette M.G."/>
            <person name="De Carvalho L.P.S."/>
            <person name="Shen B."/>
        </authorList>
    </citation>
    <scope>NUCLEOTIDE SEQUENCE [LARGE SCALE GENOMIC DNA]</scope>
    <source>
        <strain evidence="3 4">NPDC033039</strain>
    </source>
</reference>
<evidence type="ECO:0000313" key="4">
    <source>
        <dbReference type="Proteomes" id="UP001550853"/>
    </source>
</evidence>
<feature type="region of interest" description="Disordered" evidence="1">
    <location>
        <begin position="316"/>
        <end position="350"/>
    </location>
</feature>
<protein>
    <submittedName>
        <fullName evidence="3">Uncharacterized protein</fullName>
    </submittedName>
</protein>
<proteinExistence type="predicted"/>
<evidence type="ECO:0000256" key="1">
    <source>
        <dbReference type="SAM" id="MobiDB-lite"/>
    </source>
</evidence>
<evidence type="ECO:0000256" key="2">
    <source>
        <dbReference type="SAM" id="Phobius"/>
    </source>
</evidence>